<keyword evidence="2" id="KW-1185">Reference proteome</keyword>
<gene>
    <name evidence="1" type="ORF">GGD89_003608</name>
</gene>
<accession>A0A7W6RG49</accession>
<dbReference type="Proteomes" id="UP000554286">
    <property type="component" value="Unassembled WGS sequence"/>
</dbReference>
<evidence type="ECO:0000313" key="2">
    <source>
        <dbReference type="Proteomes" id="UP000554286"/>
    </source>
</evidence>
<protein>
    <submittedName>
        <fullName evidence="1">Uncharacterized protein</fullName>
    </submittedName>
</protein>
<evidence type="ECO:0000313" key="1">
    <source>
        <dbReference type="EMBL" id="MBB4267955.1"/>
    </source>
</evidence>
<organism evidence="1 2">
    <name type="scientific">Roseospira visakhapatnamensis</name>
    <dbReference type="NCBI Taxonomy" id="390880"/>
    <lineage>
        <taxon>Bacteria</taxon>
        <taxon>Pseudomonadati</taxon>
        <taxon>Pseudomonadota</taxon>
        <taxon>Alphaproteobacteria</taxon>
        <taxon>Rhodospirillales</taxon>
        <taxon>Rhodospirillaceae</taxon>
        <taxon>Roseospira</taxon>
    </lineage>
</organism>
<dbReference type="EMBL" id="JACIGK010000040">
    <property type="protein sequence ID" value="MBB4267955.1"/>
    <property type="molecule type" value="Genomic_DNA"/>
</dbReference>
<proteinExistence type="predicted"/>
<dbReference type="RefSeq" id="WP_246423204.1">
    <property type="nucleotide sequence ID" value="NZ_JACIGK010000040.1"/>
</dbReference>
<name>A0A7W6RG49_9PROT</name>
<comment type="caution">
    <text evidence="1">The sequence shown here is derived from an EMBL/GenBank/DDBJ whole genome shotgun (WGS) entry which is preliminary data.</text>
</comment>
<reference evidence="1 2" key="1">
    <citation type="submission" date="2020-08" db="EMBL/GenBank/DDBJ databases">
        <title>Genome sequencing of Purple Non-Sulfur Bacteria from various extreme environments.</title>
        <authorList>
            <person name="Mayer M."/>
        </authorList>
    </citation>
    <scope>NUCLEOTIDE SEQUENCE [LARGE SCALE GENOMIC DNA]</scope>
    <source>
        <strain evidence="1 2">JA131</strain>
    </source>
</reference>
<dbReference type="AlphaFoldDB" id="A0A7W6RG49"/>
<sequence>MENPSTGCSGLAVAGAVSAPRPIAVTAKQRATNSGLVLVLVIILSPGLAPGRELLPAQVTVTRMATRTAQSPHVPATAVTALSNKRFDLAEVLSPADIALM</sequence>